<organism evidence="1 2">
    <name type="scientific">Macleaya cordata</name>
    <name type="common">Five-seeded plume-poppy</name>
    <name type="synonym">Bocconia cordata</name>
    <dbReference type="NCBI Taxonomy" id="56857"/>
    <lineage>
        <taxon>Eukaryota</taxon>
        <taxon>Viridiplantae</taxon>
        <taxon>Streptophyta</taxon>
        <taxon>Embryophyta</taxon>
        <taxon>Tracheophyta</taxon>
        <taxon>Spermatophyta</taxon>
        <taxon>Magnoliopsida</taxon>
        <taxon>Ranunculales</taxon>
        <taxon>Papaveraceae</taxon>
        <taxon>Papaveroideae</taxon>
        <taxon>Macleaya</taxon>
    </lineage>
</organism>
<proteinExistence type="predicted"/>
<protein>
    <submittedName>
        <fullName evidence="1">Uncharacterized protein</fullName>
    </submittedName>
</protein>
<reference evidence="1 2" key="1">
    <citation type="journal article" date="2017" name="Mol. Plant">
        <title>The Genome of Medicinal Plant Macleaya cordata Provides New Insights into Benzylisoquinoline Alkaloids Metabolism.</title>
        <authorList>
            <person name="Liu X."/>
            <person name="Liu Y."/>
            <person name="Huang P."/>
            <person name="Ma Y."/>
            <person name="Qing Z."/>
            <person name="Tang Q."/>
            <person name="Cao H."/>
            <person name="Cheng P."/>
            <person name="Zheng Y."/>
            <person name="Yuan Z."/>
            <person name="Zhou Y."/>
            <person name="Liu J."/>
            <person name="Tang Z."/>
            <person name="Zhuo Y."/>
            <person name="Zhang Y."/>
            <person name="Yu L."/>
            <person name="Huang J."/>
            <person name="Yang P."/>
            <person name="Peng Q."/>
            <person name="Zhang J."/>
            <person name="Jiang W."/>
            <person name="Zhang Z."/>
            <person name="Lin K."/>
            <person name="Ro D.K."/>
            <person name="Chen X."/>
            <person name="Xiong X."/>
            <person name="Shang Y."/>
            <person name="Huang S."/>
            <person name="Zeng J."/>
        </authorList>
    </citation>
    <scope>NUCLEOTIDE SEQUENCE [LARGE SCALE GENOMIC DNA]</scope>
    <source>
        <strain evidence="2">cv. BLH2017</strain>
        <tissue evidence="1">Root</tissue>
    </source>
</reference>
<dbReference type="InParanoid" id="A0A200QCK5"/>
<evidence type="ECO:0000313" key="1">
    <source>
        <dbReference type="EMBL" id="OVA08175.1"/>
    </source>
</evidence>
<gene>
    <name evidence="1" type="ORF">BVC80_1721g36</name>
</gene>
<dbReference type="OrthoDB" id="431691at2759"/>
<dbReference type="AlphaFoldDB" id="A0A200QCK5"/>
<comment type="caution">
    <text evidence="1">The sequence shown here is derived from an EMBL/GenBank/DDBJ whole genome shotgun (WGS) entry which is preliminary data.</text>
</comment>
<dbReference type="EMBL" id="MVGT01002357">
    <property type="protein sequence ID" value="OVA08175.1"/>
    <property type="molecule type" value="Genomic_DNA"/>
</dbReference>
<dbReference type="Proteomes" id="UP000195402">
    <property type="component" value="Unassembled WGS sequence"/>
</dbReference>
<accession>A0A200QCK5</accession>
<name>A0A200QCK5_MACCD</name>
<evidence type="ECO:0000313" key="2">
    <source>
        <dbReference type="Proteomes" id="UP000195402"/>
    </source>
</evidence>
<sequence length="59" mass="6556">MSSKTLARTGVSPINRFLSPFSHQKPISNQNLLMQGTEIAPQLFPSFSKFQTSVFAGKR</sequence>
<keyword evidence="2" id="KW-1185">Reference proteome</keyword>